<dbReference type="GO" id="GO:0031146">
    <property type="term" value="P:SCF-dependent proteasomal ubiquitin-dependent protein catabolic process"/>
    <property type="evidence" value="ECO:0007669"/>
    <property type="project" value="TreeGrafter"/>
</dbReference>
<dbReference type="OrthoDB" id="2261933at2759"/>
<keyword evidence="2" id="KW-1185">Reference proteome</keyword>
<evidence type="ECO:0008006" key="3">
    <source>
        <dbReference type="Google" id="ProtNLM"/>
    </source>
</evidence>
<gene>
    <name evidence="1" type="ORF">LCOR_04394.1</name>
</gene>
<dbReference type="EMBL" id="CBTN010000015">
    <property type="protein sequence ID" value="CDH52977.1"/>
    <property type="molecule type" value="Genomic_DNA"/>
</dbReference>
<protein>
    <recommendedName>
        <fullName evidence="3">F-box domain-containing protein</fullName>
    </recommendedName>
</protein>
<evidence type="ECO:0000313" key="1">
    <source>
        <dbReference type="EMBL" id="CDH52977.1"/>
    </source>
</evidence>
<dbReference type="SUPFAM" id="SSF52047">
    <property type="entry name" value="RNI-like"/>
    <property type="match status" value="1"/>
</dbReference>
<sequence>MRWIHQSNPQRRMRVIQDFQQRPPTKIDEKRSVGIDYISNLPIELRGIVVAHALSSGEGIKPSELCEYLLVSHLWHETILQHVHALQVVSESSDDLGKNEYVLKRMAPKIASLHVRYDAIPAFLLLQQACFTSLTSLSLQYESYLEDRATVLSLLATVQSTLTHLKVMMGEWDWDDVPPYSIGDLLTTFPHLVSLSCGNIYSQFDAAPTTCPTLRELKLAHFQYAFDSDDIDDLTCRLPSLEVLGLHPCDDIAALSMVQDNCPKLKFIVYNDCGHRPIFMQRITYKGATSGEDDDGDDGLQLLKVDQGCEEHLLDGHKVDVITSITRNSHSQQSLHLRYRSSANITDHHSMYGGLTFSHLTSYTHDIFNDEDMILAMGLIRRSPQLVIIELHKGHPQYHDHNDSARSIPSSHRCDDLSQVFTIMSGLPHLEVADVQIKGDNATTGVEQFLLYHGSIDSKLRQFYIPKSFHFSIKTLDCVTQLPRLEHLTVKPILQECTDCWIEAVRNFLEKLAERCPLFQHHLQCLTRFPNLKSLWLKMSLTNLSDLLPLVQSPKLEYLDVDSRSTLGTIDQEGAVANTLGNRFDISIC</sequence>
<dbReference type="PANTHER" id="PTHR13318:SF95">
    <property type="entry name" value="F-BOX PROTEIN YLR352W"/>
    <property type="match status" value="1"/>
</dbReference>
<name>A0A068RTP0_9FUNG</name>
<comment type="caution">
    <text evidence="1">The sequence shown here is derived from an EMBL/GenBank/DDBJ whole genome shotgun (WGS) entry which is preliminary data.</text>
</comment>
<dbReference type="VEuPathDB" id="FungiDB:LCOR_04394.1"/>
<evidence type="ECO:0000313" key="2">
    <source>
        <dbReference type="Proteomes" id="UP000027586"/>
    </source>
</evidence>
<organism evidence="1 2">
    <name type="scientific">Lichtheimia corymbifera JMRC:FSU:9682</name>
    <dbReference type="NCBI Taxonomy" id="1263082"/>
    <lineage>
        <taxon>Eukaryota</taxon>
        <taxon>Fungi</taxon>
        <taxon>Fungi incertae sedis</taxon>
        <taxon>Mucoromycota</taxon>
        <taxon>Mucoromycotina</taxon>
        <taxon>Mucoromycetes</taxon>
        <taxon>Mucorales</taxon>
        <taxon>Lichtheimiaceae</taxon>
        <taxon>Lichtheimia</taxon>
    </lineage>
</organism>
<accession>A0A068RTP0</accession>
<reference evidence="1" key="1">
    <citation type="submission" date="2013-08" db="EMBL/GenBank/DDBJ databases">
        <title>Gene expansion shapes genome architecture in the human pathogen Lichtheimia corymbifera: an evolutionary genomics analysis in the ancient terrestrial Mucorales (Mucoromycotina).</title>
        <authorList>
            <person name="Schwartze V.U."/>
            <person name="Winter S."/>
            <person name="Shelest E."/>
            <person name="Marcet-Houben M."/>
            <person name="Horn F."/>
            <person name="Wehner S."/>
            <person name="Hoffmann K."/>
            <person name="Riege K."/>
            <person name="Sammeth M."/>
            <person name="Nowrousian M."/>
            <person name="Valiante V."/>
            <person name="Linde J."/>
            <person name="Jacobsen I.D."/>
            <person name="Marz M."/>
            <person name="Brakhage A.A."/>
            <person name="Gabaldon T."/>
            <person name="Bocker S."/>
            <person name="Voigt K."/>
        </authorList>
    </citation>
    <scope>NUCLEOTIDE SEQUENCE [LARGE SCALE GENOMIC DNA]</scope>
    <source>
        <strain evidence="1">FSU 9682</strain>
    </source>
</reference>
<dbReference type="PANTHER" id="PTHR13318">
    <property type="entry name" value="PARTNER OF PAIRED, ISOFORM B-RELATED"/>
    <property type="match status" value="1"/>
</dbReference>
<dbReference type="InterPro" id="IPR032675">
    <property type="entry name" value="LRR_dom_sf"/>
</dbReference>
<dbReference type="Gene3D" id="3.80.10.10">
    <property type="entry name" value="Ribonuclease Inhibitor"/>
    <property type="match status" value="1"/>
</dbReference>
<dbReference type="Proteomes" id="UP000027586">
    <property type="component" value="Unassembled WGS sequence"/>
</dbReference>
<dbReference type="GO" id="GO:0019005">
    <property type="term" value="C:SCF ubiquitin ligase complex"/>
    <property type="evidence" value="ECO:0007669"/>
    <property type="project" value="TreeGrafter"/>
</dbReference>
<proteinExistence type="predicted"/>
<dbReference type="AlphaFoldDB" id="A0A068RTP0"/>